<evidence type="ECO:0000313" key="2">
    <source>
        <dbReference type="EMBL" id="OUM06064.1"/>
    </source>
</evidence>
<name>A0A244ENL3_PSESX</name>
<proteinExistence type="predicted"/>
<dbReference type="AlphaFoldDB" id="A0A244ENL3"/>
<dbReference type="Proteomes" id="UP000195128">
    <property type="component" value="Unassembled WGS sequence"/>
</dbReference>
<comment type="caution">
    <text evidence="2">The sequence shown here is derived from an EMBL/GenBank/DDBJ whole genome shotgun (WGS) entry which is preliminary data.</text>
</comment>
<organism evidence="2 3">
    <name type="scientific">Pseudomonas syringae</name>
    <dbReference type="NCBI Taxonomy" id="317"/>
    <lineage>
        <taxon>Bacteria</taxon>
        <taxon>Pseudomonadati</taxon>
        <taxon>Pseudomonadota</taxon>
        <taxon>Gammaproteobacteria</taxon>
        <taxon>Pseudomonadales</taxon>
        <taxon>Pseudomonadaceae</taxon>
        <taxon>Pseudomonas</taxon>
    </lineage>
</organism>
<feature type="transmembrane region" description="Helical" evidence="1">
    <location>
        <begin position="20"/>
        <end position="37"/>
    </location>
</feature>
<evidence type="ECO:0008006" key="4">
    <source>
        <dbReference type="Google" id="ProtNLM"/>
    </source>
</evidence>
<keyword evidence="1" id="KW-1133">Transmembrane helix</keyword>
<reference evidence="2 3" key="1">
    <citation type="submission" date="2017-01" db="EMBL/GenBank/DDBJ databases">
        <authorList>
            <person name="Mah S.A."/>
            <person name="Swanson W.J."/>
            <person name="Moy G.W."/>
            <person name="Vacquier V.D."/>
        </authorList>
    </citation>
    <scope>NUCLEOTIDE SEQUENCE [LARGE SCALE GENOMIC DNA]</scope>
    <source>
        <strain evidence="2">PDD-32b-74</strain>
    </source>
</reference>
<protein>
    <recommendedName>
        <fullName evidence="4">MFS transporter</fullName>
    </recommendedName>
</protein>
<evidence type="ECO:0000313" key="3">
    <source>
        <dbReference type="Proteomes" id="UP000195128"/>
    </source>
</evidence>
<feature type="transmembrane region" description="Helical" evidence="1">
    <location>
        <begin position="49"/>
        <end position="76"/>
    </location>
</feature>
<gene>
    <name evidence="2" type="ORF">BW686_17335</name>
</gene>
<sequence length="88" mass="9221">MMNGLQPRTPSQIAADTRPLLIGTGIATANVLNVPLVKKNLPEHAALCVGLYAATMALMPALASGLSAPLSALITYPERSRGLCIRPR</sequence>
<dbReference type="EMBL" id="MTSA01000013">
    <property type="protein sequence ID" value="OUM06064.1"/>
    <property type="molecule type" value="Genomic_DNA"/>
</dbReference>
<accession>A0A244ENL3</accession>
<keyword evidence="1" id="KW-0472">Membrane</keyword>
<keyword evidence="1" id="KW-0812">Transmembrane</keyword>
<evidence type="ECO:0000256" key="1">
    <source>
        <dbReference type="SAM" id="Phobius"/>
    </source>
</evidence>